<accession>A0A9D4NYE5</accession>
<organism evidence="2">
    <name type="scientific">Dermatophagoides farinae</name>
    <name type="common">American house dust mite</name>
    <dbReference type="NCBI Taxonomy" id="6954"/>
    <lineage>
        <taxon>Eukaryota</taxon>
        <taxon>Metazoa</taxon>
        <taxon>Ecdysozoa</taxon>
        <taxon>Arthropoda</taxon>
        <taxon>Chelicerata</taxon>
        <taxon>Arachnida</taxon>
        <taxon>Acari</taxon>
        <taxon>Acariformes</taxon>
        <taxon>Sarcoptiformes</taxon>
        <taxon>Astigmata</taxon>
        <taxon>Psoroptidia</taxon>
        <taxon>Analgoidea</taxon>
        <taxon>Pyroglyphidae</taxon>
        <taxon>Dermatophagoidinae</taxon>
        <taxon>Dermatophagoides</taxon>
    </lineage>
</organism>
<evidence type="ECO:0000313" key="2">
    <source>
        <dbReference type="EMBL" id="KAH7640474.1"/>
    </source>
</evidence>
<reference evidence="2" key="2">
    <citation type="journal article" date="2021" name="World Allergy Organ. J.">
        <title>Chromosome-level assembly of Dermatophagoides farinae genome and transcriptome reveals two novel allergens Der f 37 and Der f 39.</title>
        <authorList>
            <person name="Chen J."/>
            <person name="Cai Z."/>
            <person name="Fan D."/>
            <person name="Hu J."/>
            <person name="Hou Y."/>
            <person name="He Y."/>
            <person name="Zhang Z."/>
            <person name="Zhao Z."/>
            <person name="Gao P."/>
            <person name="Hu W."/>
            <person name="Sun J."/>
            <person name="Li J."/>
            <person name="Ji K."/>
        </authorList>
    </citation>
    <scope>NUCLEOTIDE SEQUENCE</scope>
    <source>
        <strain evidence="2">JKM2019</strain>
    </source>
</reference>
<dbReference type="Proteomes" id="UP000828236">
    <property type="component" value="Unassembled WGS sequence"/>
</dbReference>
<feature type="region of interest" description="Disordered" evidence="1">
    <location>
        <begin position="68"/>
        <end position="124"/>
    </location>
</feature>
<evidence type="ECO:0000256" key="1">
    <source>
        <dbReference type="SAM" id="MobiDB-lite"/>
    </source>
</evidence>
<feature type="compositionally biased region" description="Polar residues" evidence="1">
    <location>
        <begin position="68"/>
        <end position="89"/>
    </location>
</feature>
<feature type="compositionally biased region" description="Polar residues" evidence="1">
    <location>
        <begin position="113"/>
        <end position="122"/>
    </location>
</feature>
<comment type="caution">
    <text evidence="2">The sequence shown here is derived from an EMBL/GenBank/DDBJ whole genome shotgun (WGS) entry which is preliminary data.</text>
</comment>
<dbReference type="EMBL" id="SDOV01000005">
    <property type="protein sequence ID" value="KAH7640474.1"/>
    <property type="molecule type" value="Genomic_DNA"/>
</dbReference>
<feature type="compositionally biased region" description="Low complexity" evidence="1">
    <location>
        <begin position="90"/>
        <end position="102"/>
    </location>
</feature>
<reference evidence="2" key="1">
    <citation type="submission" date="2020-06" db="EMBL/GenBank/DDBJ databases">
        <authorList>
            <person name="Ji K."/>
            <person name="Li J."/>
        </authorList>
    </citation>
    <scope>NUCLEOTIDE SEQUENCE</scope>
    <source>
        <strain evidence="2">JKM2019</strain>
        <tissue evidence="2">Whole body</tissue>
    </source>
</reference>
<proteinExistence type="predicted"/>
<gene>
    <name evidence="2" type="ORF">HUG17_7941</name>
</gene>
<protein>
    <submittedName>
        <fullName evidence="2">Uncharacterized protein</fullName>
    </submittedName>
</protein>
<sequence length="486" mass="55117">MDETKERLKQLIDFFTGHYLTWLNQQQASNNNININNNNDQQQQEQQSAFDPDQIKAFIDDISSSSNIVQNDDEQSSQPQSSWTFMTNASSSSTTRSDTQSSGAIGVKDGNTGAIQQTNPPISRQDLETLIKTMELCKKNMTHFATSERLYLMPLMTLCGHVLLTETHLISRTYLSIVSEILVYILQFSLNEISLYNDEENNYIEFNVQYLQQMKNVDEMNVDTDEYYRHFLKYRLIRFLSFLLLDDNNHLKETSNALTQQDLICLCQMLRMKSMPDTLRLHSSVMNVDSETSSLTADMIQSSSVKRIRLTQSLLERNSKEEFFDQLLTPFIFSNTAANHPTDLHNISSSSIPLNQQTPVKTSMTTSATAAAAAAATIIAPTSLSSTTVAAEPFSKQSNINSICSTTKHHSIKQIRSYLISHNQMYFQYIGGATSILNLINNYTLLRPYLLHLLAIEEGANLRLDRLDGTHFDLICDRLACRHCTC</sequence>
<name>A0A9D4NYE5_DERFA</name>
<dbReference type="AlphaFoldDB" id="A0A9D4NYE5"/>